<sequence length="191" mass="20831">MSESTNTVPAKTDFTFPNSLATLNIPPSAYISDHPHLYGLIVGAVVILNSRALLIQRAATDGFPLAWECAGGGVDSDDATILHAVRRELREETGLTMTHVQALLDDETEFDGREGRWRKLTFLVQVQSGAHGELPAVILEPKEHQDFAWATEAEVKAGRCDGREIRLGYEAQRAVILKGFEMTEQGGSAGE</sequence>
<keyword evidence="3" id="KW-1185">Reference proteome</keyword>
<dbReference type="InterPro" id="IPR015797">
    <property type="entry name" value="NUDIX_hydrolase-like_dom_sf"/>
</dbReference>
<protein>
    <submittedName>
        <fullName evidence="2">NUDIX hydrolase domain-like protein</fullName>
    </submittedName>
</protein>
<dbReference type="SUPFAM" id="SSF55811">
    <property type="entry name" value="Nudix"/>
    <property type="match status" value="1"/>
</dbReference>
<proteinExistence type="predicted"/>
<dbReference type="PROSITE" id="PS51462">
    <property type="entry name" value="NUDIX"/>
    <property type="match status" value="1"/>
</dbReference>
<reference evidence="2" key="1">
    <citation type="journal article" date="2023" name="Mol. Phylogenet. Evol.">
        <title>Genome-scale phylogeny and comparative genomics of the fungal order Sordariales.</title>
        <authorList>
            <person name="Hensen N."/>
            <person name="Bonometti L."/>
            <person name="Westerberg I."/>
            <person name="Brannstrom I.O."/>
            <person name="Guillou S."/>
            <person name="Cros-Aarteil S."/>
            <person name="Calhoun S."/>
            <person name="Haridas S."/>
            <person name="Kuo A."/>
            <person name="Mondo S."/>
            <person name="Pangilinan J."/>
            <person name="Riley R."/>
            <person name="LaButti K."/>
            <person name="Andreopoulos B."/>
            <person name="Lipzen A."/>
            <person name="Chen C."/>
            <person name="Yan M."/>
            <person name="Daum C."/>
            <person name="Ng V."/>
            <person name="Clum A."/>
            <person name="Steindorff A."/>
            <person name="Ohm R.A."/>
            <person name="Martin F."/>
            <person name="Silar P."/>
            <person name="Natvig D.O."/>
            <person name="Lalanne C."/>
            <person name="Gautier V."/>
            <person name="Ament-Velasquez S.L."/>
            <person name="Kruys A."/>
            <person name="Hutchinson M.I."/>
            <person name="Powell A.J."/>
            <person name="Barry K."/>
            <person name="Miller A.N."/>
            <person name="Grigoriev I.V."/>
            <person name="Debuchy R."/>
            <person name="Gladieux P."/>
            <person name="Hiltunen Thoren M."/>
            <person name="Johannesson H."/>
        </authorList>
    </citation>
    <scope>NUCLEOTIDE SEQUENCE</scope>
    <source>
        <strain evidence="2">SMH4131-1</strain>
    </source>
</reference>
<dbReference type="Gene3D" id="3.90.79.10">
    <property type="entry name" value="Nucleoside Triphosphate Pyrophosphohydrolase"/>
    <property type="match status" value="1"/>
</dbReference>
<keyword evidence="2" id="KW-0378">Hydrolase</keyword>
<reference evidence="2" key="2">
    <citation type="submission" date="2023-06" db="EMBL/GenBank/DDBJ databases">
        <authorList>
            <consortium name="Lawrence Berkeley National Laboratory"/>
            <person name="Haridas S."/>
            <person name="Hensen N."/>
            <person name="Bonometti L."/>
            <person name="Westerberg I."/>
            <person name="Brannstrom I.O."/>
            <person name="Guillou S."/>
            <person name="Cros-Aarteil S."/>
            <person name="Calhoun S."/>
            <person name="Kuo A."/>
            <person name="Mondo S."/>
            <person name="Pangilinan J."/>
            <person name="Riley R."/>
            <person name="Labutti K."/>
            <person name="Andreopoulos B."/>
            <person name="Lipzen A."/>
            <person name="Chen C."/>
            <person name="Yanf M."/>
            <person name="Daum C."/>
            <person name="Ng V."/>
            <person name="Clum A."/>
            <person name="Steindorff A."/>
            <person name="Ohm R."/>
            <person name="Martin F."/>
            <person name="Silar P."/>
            <person name="Natvig D."/>
            <person name="Lalanne C."/>
            <person name="Gautier V."/>
            <person name="Ament-Velasquez S.L."/>
            <person name="Kruys A."/>
            <person name="Hutchinson M.I."/>
            <person name="Powell A.J."/>
            <person name="Barry K."/>
            <person name="Miller A.N."/>
            <person name="Grigoriev I.V."/>
            <person name="Debuchy R."/>
            <person name="Gladieux P."/>
            <person name="Thoren M.H."/>
            <person name="Johannesson H."/>
        </authorList>
    </citation>
    <scope>NUCLEOTIDE SEQUENCE</scope>
    <source>
        <strain evidence="2">SMH4131-1</strain>
    </source>
</reference>
<dbReference type="InterPro" id="IPR000086">
    <property type="entry name" value="NUDIX_hydrolase_dom"/>
</dbReference>
<evidence type="ECO:0000313" key="3">
    <source>
        <dbReference type="Proteomes" id="UP001286456"/>
    </source>
</evidence>
<dbReference type="Pfam" id="PF00293">
    <property type="entry name" value="NUDIX"/>
    <property type="match status" value="1"/>
</dbReference>
<evidence type="ECO:0000313" key="2">
    <source>
        <dbReference type="EMBL" id="KAK3332916.1"/>
    </source>
</evidence>
<dbReference type="PANTHER" id="PTHR43736">
    <property type="entry name" value="ADP-RIBOSE PYROPHOSPHATASE"/>
    <property type="match status" value="1"/>
</dbReference>
<gene>
    <name evidence="2" type="ORF">B0T19DRAFT_416740</name>
</gene>
<dbReference type="Proteomes" id="UP001286456">
    <property type="component" value="Unassembled WGS sequence"/>
</dbReference>
<accession>A0AAE0IYL4</accession>
<feature type="domain" description="Nudix hydrolase" evidence="1">
    <location>
        <begin position="37"/>
        <end position="173"/>
    </location>
</feature>
<dbReference type="AlphaFoldDB" id="A0AAE0IYL4"/>
<comment type="caution">
    <text evidence="2">The sequence shown here is derived from an EMBL/GenBank/DDBJ whole genome shotgun (WGS) entry which is preliminary data.</text>
</comment>
<dbReference type="PANTHER" id="PTHR43736:SF1">
    <property type="entry name" value="DIHYDRONEOPTERIN TRIPHOSPHATE DIPHOSPHATASE"/>
    <property type="match status" value="1"/>
</dbReference>
<dbReference type="EMBL" id="JAUEPO010000002">
    <property type="protein sequence ID" value="KAK3332916.1"/>
    <property type="molecule type" value="Genomic_DNA"/>
</dbReference>
<dbReference type="GO" id="GO:0016787">
    <property type="term" value="F:hydrolase activity"/>
    <property type="evidence" value="ECO:0007669"/>
    <property type="project" value="UniProtKB-KW"/>
</dbReference>
<organism evidence="2 3">
    <name type="scientific">Cercophora scortea</name>
    <dbReference type="NCBI Taxonomy" id="314031"/>
    <lineage>
        <taxon>Eukaryota</taxon>
        <taxon>Fungi</taxon>
        <taxon>Dikarya</taxon>
        <taxon>Ascomycota</taxon>
        <taxon>Pezizomycotina</taxon>
        <taxon>Sordariomycetes</taxon>
        <taxon>Sordariomycetidae</taxon>
        <taxon>Sordariales</taxon>
        <taxon>Lasiosphaeriaceae</taxon>
        <taxon>Cercophora</taxon>
    </lineage>
</organism>
<dbReference type="CDD" id="cd02883">
    <property type="entry name" value="NUDIX_Hydrolase"/>
    <property type="match status" value="1"/>
</dbReference>
<name>A0AAE0IYL4_9PEZI</name>
<evidence type="ECO:0000259" key="1">
    <source>
        <dbReference type="PROSITE" id="PS51462"/>
    </source>
</evidence>